<protein>
    <submittedName>
        <fullName evidence="1">Uncharacterized protein</fullName>
    </submittedName>
</protein>
<reference evidence="1 2" key="1">
    <citation type="submission" date="2016-07" db="EMBL/GenBank/DDBJ databases">
        <title>Pervasive Adenine N6-methylation of Active Genes in Fungi.</title>
        <authorList>
            <consortium name="DOE Joint Genome Institute"/>
            <person name="Mondo S.J."/>
            <person name="Dannebaum R.O."/>
            <person name="Kuo R.C."/>
            <person name="Labutti K."/>
            <person name="Haridas S."/>
            <person name="Kuo A."/>
            <person name="Salamov A."/>
            <person name="Ahrendt S.R."/>
            <person name="Lipzen A."/>
            <person name="Sullivan W."/>
            <person name="Andreopoulos W.B."/>
            <person name="Clum A."/>
            <person name="Lindquist E."/>
            <person name="Daum C."/>
            <person name="Ramamoorthy G.K."/>
            <person name="Gryganskyi A."/>
            <person name="Culley D."/>
            <person name="Magnuson J.K."/>
            <person name="James T.Y."/>
            <person name="O'Malley M.A."/>
            <person name="Stajich J.E."/>
            <person name="Spatafora J.W."/>
            <person name="Visel A."/>
            <person name="Grigoriev I.V."/>
        </authorList>
    </citation>
    <scope>NUCLEOTIDE SEQUENCE [LARGE SCALE GENOMIC DNA]</scope>
    <source>
        <strain evidence="1 2">CBS 931.73</strain>
    </source>
</reference>
<proteinExistence type="predicted"/>
<name>A0A1Y1XUY3_9FUNG</name>
<evidence type="ECO:0000313" key="1">
    <source>
        <dbReference type="EMBL" id="ORX89296.1"/>
    </source>
</evidence>
<dbReference type="InParanoid" id="A0A1Y1XUY3"/>
<evidence type="ECO:0000313" key="2">
    <source>
        <dbReference type="Proteomes" id="UP000193498"/>
    </source>
</evidence>
<keyword evidence="2" id="KW-1185">Reference proteome</keyword>
<gene>
    <name evidence="1" type="ORF">K493DRAFT_318812</name>
</gene>
<comment type="caution">
    <text evidence="1">The sequence shown here is derived from an EMBL/GenBank/DDBJ whole genome shotgun (WGS) entry which is preliminary data.</text>
</comment>
<dbReference type="Proteomes" id="UP000193498">
    <property type="component" value="Unassembled WGS sequence"/>
</dbReference>
<organism evidence="1 2">
    <name type="scientific">Basidiobolus meristosporus CBS 931.73</name>
    <dbReference type="NCBI Taxonomy" id="1314790"/>
    <lineage>
        <taxon>Eukaryota</taxon>
        <taxon>Fungi</taxon>
        <taxon>Fungi incertae sedis</taxon>
        <taxon>Zoopagomycota</taxon>
        <taxon>Entomophthoromycotina</taxon>
        <taxon>Basidiobolomycetes</taxon>
        <taxon>Basidiobolales</taxon>
        <taxon>Basidiobolaceae</taxon>
        <taxon>Basidiobolus</taxon>
    </lineage>
</organism>
<dbReference type="AlphaFoldDB" id="A0A1Y1XUY3"/>
<dbReference type="EMBL" id="MCFE01000460">
    <property type="protein sequence ID" value="ORX89296.1"/>
    <property type="molecule type" value="Genomic_DNA"/>
</dbReference>
<accession>A0A1Y1XUY3</accession>
<sequence length="106" mass="12174">MPAIWWTCRISGWPIMLYNGGCWAFSLKRRHTCKKPVTTPLLSGDSHWFNPFRRRSGKGGRPQGQYLGYGSDCLSSIGMKANKSKTYYVRGIRKYMQAIRAPEIIQ</sequence>